<sequence length="509" mass="58690">QDKFQIIYSIFKHEYLGFLFESFVVKVDNKDQLTLQHQNISSLNAKEFASGLDDKDFELIKLMDGMQHDAVLKKYASVGTKPKEFYPKVFDEEKGNKALQQQIEIYLKGIRAKILPLLVGKFVFEMGNDGEPAWRKLEVMPEKASVLFHFRRNEDNTHYFPTIKYKDQKIDFQYKGGYILSDEPAWLVVEGRVYSFKKNIAGAKLKPFLNKKFILIPKKVEDTYYRKFIAPLVAHFDVYAKGFDINTKHITPKGELTFAPLAQLQHSLAFTNAETETVADVEKFVFSLVFNYKGLRIKPSENNKVVVNVEKTAGTYIFNRIARDLNAETKVVEFLKELGFDLLAGKGVLHAGKAFDWIQRNKLKLEEEGIELIQKQTGNRKYFVGDASIKIDINENIDWFDIKAVILFGGYEIPFKELRALVLKGKNEIRLPNGEVAVIPASWLKDYSELFYFSEDNGEANTILKKHHLALVHELENAEHSKVMMNKKLHQLKNFNKIDAHPMPEKFKG</sequence>
<dbReference type="AlphaFoldDB" id="A0A3B0UH75"/>
<keyword evidence="1" id="KW-0378">Hydrolase</keyword>
<keyword evidence="1" id="KW-0067">ATP-binding</keyword>
<dbReference type="GO" id="GO:0004386">
    <property type="term" value="F:helicase activity"/>
    <property type="evidence" value="ECO:0007669"/>
    <property type="project" value="UniProtKB-KW"/>
</dbReference>
<reference evidence="1" key="1">
    <citation type="submission" date="2018-06" db="EMBL/GenBank/DDBJ databases">
        <authorList>
            <person name="Zhirakovskaya E."/>
        </authorList>
    </citation>
    <scope>NUCLEOTIDE SEQUENCE</scope>
</reference>
<keyword evidence="1" id="KW-0347">Helicase</keyword>
<accession>A0A3B0UH75</accession>
<evidence type="ECO:0000313" key="1">
    <source>
        <dbReference type="EMBL" id="VAW27693.1"/>
    </source>
</evidence>
<name>A0A3B0UH75_9ZZZZ</name>
<proteinExistence type="predicted"/>
<protein>
    <submittedName>
        <fullName evidence="1">Helicase/SNF2 family domain protein</fullName>
    </submittedName>
</protein>
<feature type="non-terminal residue" evidence="1">
    <location>
        <position position="1"/>
    </location>
</feature>
<gene>
    <name evidence="1" type="ORF">MNBD_BACTEROID06-523</name>
</gene>
<keyword evidence="1" id="KW-0547">Nucleotide-binding</keyword>
<organism evidence="1">
    <name type="scientific">hydrothermal vent metagenome</name>
    <dbReference type="NCBI Taxonomy" id="652676"/>
    <lineage>
        <taxon>unclassified sequences</taxon>
        <taxon>metagenomes</taxon>
        <taxon>ecological metagenomes</taxon>
    </lineage>
</organism>
<dbReference type="EMBL" id="UOES01000286">
    <property type="protein sequence ID" value="VAW27693.1"/>
    <property type="molecule type" value="Genomic_DNA"/>
</dbReference>
<feature type="non-terminal residue" evidence="1">
    <location>
        <position position="509"/>
    </location>
</feature>